<dbReference type="RefSeq" id="WP_173076283.1">
    <property type="nucleotide sequence ID" value="NZ_CP041345.1"/>
</dbReference>
<evidence type="ECO:0000313" key="3">
    <source>
        <dbReference type="Proteomes" id="UP000500961"/>
    </source>
</evidence>
<dbReference type="Pfam" id="PF14129">
    <property type="entry name" value="DUF4296"/>
    <property type="match status" value="1"/>
</dbReference>
<proteinExistence type="predicted"/>
<name>A0A7D4CAV1_9BACT</name>
<sequence length="284" mass="32931">MMKFSKYIVLTILVFVSVTCKKEKSIIPEKEMVTILTKIYLTDGIISVPSKSSLYRIDTIGYYEPILEKYGYTAEQFDSSIIFYSKKTEVLDRIYDNVIMQLTIQKDKLLQAKDTLNHETETLVNSSANLWPLKTSWNMAIDYSNNPSLGFDIPTPSLGIYTISFDAQIFPDDEAIDARHYIFFYYNNNTPTGVRENPKTFVYKKDGKKHHFTYQFVLKNKQVTHLKGWLYDTGNGNSSFKRSAKFENIMVTYTPTKEKIKETPLPLNKGKLKPLKKLKKVDER</sequence>
<reference evidence="2 3" key="1">
    <citation type="submission" date="2019-07" db="EMBL/GenBank/DDBJ databases">
        <title>Thalassofilum flectens gen. nov., sp. nov., a novel moderate thermophilic anaerobe from a shallow sea hot spring in Kunashir Island (Russia), representing a new family in the order Bacteroidales, and proposal of Thalassofilacea fam. nov.</title>
        <authorList>
            <person name="Kochetkova T.V."/>
            <person name="Podosokorskaya O.A."/>
            <person name="Novikov A."/>
            <person name="Elcheninov A.G."/>
            <person name="Toshchakov S.V."/>
            <person name="Kublanov I.V."/>
        </authorList>
    </citation>
    <scope>NUCLEOTIDE SEQUENCE [LARGE SCALE GENOMIC DNA]</scope>
    <source>
        <strain evidence="2 3">38-H</strain>
    </source>
</reference>
<evidence type="ECO:0000259" key="1">
    <source>
        <dbReference type="Pfam" id="PF14129"/>
    </source>
</evidence>
<feature type="domain" description="DUF4296" evidence="1">
    <location>
        <begin position="24"/>
        <end position="107"/>
    </location>
</feature>
<dbReference type="InterPro" id="IPR025381">
    <property type="entry name" value="DUF4296"/>
</dbReference>
<dbReference type="AlphaFoldDB" id="A0A7D4CAV1"/>
<accession>A0A7D4CAV1</accession>
<protein>
    <submittedName>
        <fullName evidence="2">DUF4296 domain-containing protein</fullName>
    </submittedName>
</protein>
<dbReference type="Proteomes" id="UP000500961">
    <property type="component" value="Chromosome"/>
</dbReference>
<evidence type="ECO:0000313" key="2">
    <source>
        <dbReference type="EMBL" id="QKG80982.1"/>
    </source>
</evidence>
<gene>
    <name evidence="2" type="ORF">FHG85_12155</name>
</gene>
<dbReference type="EMBL" id="CP041345">
    <property type="protein sequence ID" value="QKG80982.1"/>
    <property type="molecule type" value="Genomic_DNA"/>
</dbReference>
<keyword evidence="3" id="KW-1185">Reference proteome</keyword>
<dbReference type="KEGG" id="ttz:FHG85_12155"/>
<organism evidence="2 3">
    <name type="scientific">Tenuifilum thalassicum</name>
    <dbReference type="NCBI Taxonomy" id="2590900"/>
    <lineage>
        <taxon>Bacteria</taxon>
        <taxon>Pseudomonadati</taxon>
        <taxon>Bacteroidota</taxon>
        <taxon>Bacteroidia</taxon>
        <taxon>Bacteroidales</taxon>
        <taxon>Tenuifilaceae</taxon>
        <taxon>Tenuifilum</taxon>
    </lineage>
</organism>